<evidence type="ECO:0000256" key="1">
    <source>
        <dbReference type="ARBA" id="ARBA00012513"/>
    </source>
</evidence>
<feature type="compositionally biased region" description="Low complexity" evidence="7">
    <location>
        <begin position="303"/>
        <end position="314"/>
    </location>
</feature>
<evidence type="ECO:0000256" key="3">
    <source>
        <dbReference type="ARBA" id="ARBA00022679"/>
    </source>
</evidence>
<dbReference type="InterPro" id="IPR011009">
    <property type="entry name" value="Kinase-like_dom_sf"/>
</dbReference>
<sequence length="573" mass="59747">MSGIDTQVLAGRYRLLNPLAEGGMGTVWLASDETLRRDVAVKEVRLPPELSPAQRQDLCAAALREANLTARLKHPSIITVHDVVVENDRPWIVMELLTGESLDRTVTGRRPLPPHQAARVGVGIAGALAAAHAAGVTHRDVKPGNIFLTRTGRAVLTDFGIAVAEGDVTGEVTSRLIGSPNYIAPERLRGERGGPYSDLWSLGAGLYFAVEGVPPHPAETPISAISRVLTEPPRPPELAGELGPLLMRMLDPLPVARPSLDEVVRGLQEIASGHPAGASDPGADRSSHSGHSGAPQSHPGVPQGRTGTSQGRTGIPQGRTGTSPQGLAGPPSGRSGAALTGPTVPARPVRAPRRGRALLWAVAEVAAVVAVAGTGLGVAHLTADRAEPAGPVRLSERPGAFATPVDLCGLISADQAGQLLPRLKGQGKATNRGGCEWVSPGVGLTVDPADADQWGKSPRQAHELFVNRRNGTIPSGQLSWSWPDISAGARSARNTGPLPVKPAGEEAFGYDVYENRRTGRLEQSYVTLRVDNLVVEVGYTVADGSKDGPAIQSGAHTAATWVAAALNRQKASG</sequence>
<keyword evidence="6" id="KW-0067">ATP-binding</keyword>
<dbReference type="PROSITE" id="PS50011">
    <property type="entry name" value="PROTEIN_KINASE_DOM"/>
    <property type="match status" value="1"/>
</dbReference>
<dbReference type="EC" id="2.7.11.1" evidence="1"/>
<dbReference type="PANTHER" id="PTHR43289">
    <property type="entry name" value="MITOGEN-ACTIVATED PROTEIN KINASE KINASE KINASE 20-RELATED"/>
    <property type="match status" value="1"/>
</dbReference>
<dbReference type="SUPFAM" id="SSF56112">
    <property type="entry name" value="Protein kinase-like (PK-like)"/>
    <property type="match status" value="1"/>
</dbReference>
<dbReference type="RefSeq" id="WP_203875449.1">
    <property type="nucleotide sequence ID" value="NZ_BOOK01000020.1"/>
</dbReference>
<dbReference type="InterPro" id="IPR000719">
    <property type="entry name" value="Prot_kinase_dom"/>
</dbReference>
<evidence type="ECO:0000256" key="7">
    <source>
        <dbReference type="SAM" id="MobiDB-lite"/>
    </source>
</evidence>
<proteinExistence type="predicted"/>
<dbReference type="Proteomes" id="UP000634476">
    <property type="component" value="Unassembled WGS sequence"/>
</dbReference>
<keyword evidence="3" id="KW-0808">Transferase</keyword>
<dbReference type="Pfam" id="PF00069">
    <property type="entry name" value="Pkinase"/>
    <property type="match status" value="1"/>
</dbReference>
<dbReference type="PROSITE" id="PS00108">
    <property type="entry name" value="PROTEIN_KINASE_ST"/>
    <property type="match status" value="1"/>
</dbReference>
<dbReference type="Gene3D" id="1.10.510.10">
    <property type="entry name" value="Transferase(Phosphotransferase) domain 1"/>
    <property type="match status" value="1"/>
</dbReference>
<keyword evidence="5" id="KW-0418">Kinase</keyword>
<dbReference type="EMBL" id="BOOK01000020">
    <property type="protein sequence ID" value="GII01067.1"/>
    <property type="molecule type" value="Genomic_DNA"/>
</dbReference>
<name>A0A8J3SV36_9ACTN</name>
<evidence type="ECO:0000259" key="8">
    <source>
        <dbReference type="PROSITE" id="PS50011"/>
    </source>
</evidence>
<protein>
    <recommendedName>
        <fullName evidence="1">non-specific serine/threonine protein kinase</fullName>
        <ecNumber evidence="1">2.7.11.1</ecNumber>
    </recommendedName>
</protein>
<keyword evidence="10" id="KW-1185">Reference proteome</keyword>
<keyword evidence="4" id="KW-0547">Nucleotide-binding</keyword>
<gene>
    <name evidence="9" type="ORF">Pta02_30750</name>
</gene>
<evidence type="ECO:0000313" key="10">
    <source>
        <dbReference type="Proteomes" id="UP000634476"/>
    </source>
</evidence>
<reference evidence="9" key="1">
    <citation type="submission" date="2021-01" db="EMBL/GenBank/DDBJ databases">
        <title>Whole genome shotgun sequence of Planobispora takensis NBRC 109077.</title>
        <authorList>
            <person name="Komaki H."/>
            <person name="Tamura T."/>
        </authorList>
    </citation>
    <scope>NUCLEOTIDE SEQUENCE</scope>
    <source>
        <strain evidence="9">NBRC 109077</strain>
    </source>
</reference>
<keyword evidence="2" id="KW-0723">Serine/threonine-protein kinase</keyword>
<accession>A0A8J3SV36</accession>
<feature type="domain" description="Protein kinase" evidence="8">
    <location>
        <begin position="13"/>
        <end position="277"/>
    </location>
</feature>
<evidence type="ECO:0000256" key="6">
    <source>
        <dbReference type="ARBA" id="ARBA00022840"/>
    </source>
</evidence>
<dbReference type="GO" id="GO:0004674">
    <property type="term" value="F:protein serine/threonine kinase activity"/>
    <property type="evidence" value="ECO:0007669"/>
    <property type="project" value="UniProtKB-KW"/>
</dbReference>
<evidence type="ECO:0000256" key="5">
    <source>
        <dbReference type="ARBA" id="ARBA00022777"/>
    </source>
</evidence>
<feature type="region of interest" description="Disordered" evidence="7">
    <location>
        <begin position="272"/>
        <end position="348"/>
    </location>
</feature>
<comment type="caution">
    <text evidence="9">The sequence shown here is derived from an EMBL/GenBank/DDBJ whole genome shotgun (WGS) entry which is preliminary data.</text>
</comment>
<dbReference type="SMART" id="SM00220">
    <property type="entry name" value="S_TKc"/>
    <property type="match status" value="1"/>
</dbReference>
<dbReference type="PANTHER" id="PTHR43289:SF6">
    <property type="entry name" value="SERINE_THREONINE-PROTEIN KINASE NEKL-3"/>
    <property type="match status" value="1"/>
</dbReference>
<evidence type="ECO:0000313" key="9">
    <source>
        <dbReference type="EMBL" id="GII01067.1"/>
    </source>
</evidence>
<evidence type="ECO:0000256" key="2">
    <source>
        <dbReference type="ARBA" id="ARBA00022527"/>
    </source>
</evidence>
<organism evidence="9 10">
    <name type="scientific">Planobispora takensis</name>
    <dbReference type="NCBI Taxonomy" id="1367882"/>
    <lineage>
        <taxon>Bacteria</taxon>
        <taxon>Bacillati</taxon>
        <taxon>Actinomycetota</taxon>
        <taxon>Actinomycetes</taxon>
        <taxon>Streptosporangiales</taxon>
        <taxon>Streptosporangiaceae</taxon>
        <taxon>Planobispora</taxon>
    </lineage>
</organism>
<dbReference type="InterPro" id="IPR008271">
    <property type="entry name" value="Ser/Thr_kinase_AS"/>
</dbReference>
<dbReference type="CDD" id="cd14014">
    <property type="entry name" value="STKc_PknB_like"/>
    <property type="match status" value="1"/>
</dbReference>
<dbReference type="GO" id="GO:0005524">
    <property type="term" value="F:ATP binding"/>
    <property type="evidence" value="ECO:0007669"/>
    <property type="project" value="UniProtKB-KW"/>
</dbReference>
<evidence type="ECO:0000256" key="4">
    <source>
        <dbReference type="ARBA" id="ARBA00022741"/>
    </source>
</evidence>
<dbReference type="AlphaFoldDB" id="A0A8J3SV36"/>
<dbReference type="Gene3D" id="3.30.200.20">
    <property type="entry name" value="Phosphorylase Kinase, domain 1"/>
    <property type="match status" value="1"/>
</dbReference>